<accession>A0A967B524</accession>
<dbReference type="RefSeq" id="WP_166312689.1">
    <property type="nucleotide sequence ID" value="NZ_WOTH01000001.1"/>
</dbReference>
<dbReference type="EMBL" id="WOTH01000001">
    <property type="protein sequence ID" value="NHO52564.1"/>
    <property type="molecule type" value="Genomic_DNA"/>
</dbReference>
<comment type="caution">
    <text evidence="1">The sequence shown here is derived from an EMBL/GenBank/DDBJ whole genome shotgun (WGS) entry which is preliminary data.</text>
</comment>
<dbReference type="Gene3D" id="3.30.1240.10">
    <property type="match status" value="1"/>
</dbReference>
<dbReference type="NCBIfam" id="TIGR01484">
    <property type="entry name" value="HAD-SF-IIB"/>
    <property type="match status" value="1"/>
</dbReference>
<dbReference type="Gene3D" id="3.40.50.1000">
    <property type="entry name" value="HAD superfamily/HAD-like"/>
    <property type="match status" value="1"/>
</dbReference>
<dbReference type="PANTHER" id="PTHR10000:SF8">
    <property type="entry name" value="HAD SUPERFAMILY HYDROLASE-LIKE, TYPE 3"/>
    <property type="match status" value="1"/>
</dbReference>
<dbReference type="GO" id="GO:0016791">
    <property type="term" value="F:phosphatase activity"/>
    <property type="evidence" value="ECO:0007669"/>
    <property type="project" value="TreeGrafter"/>
</dbReference>
<protein>
    <submittedName>
        <fullName evidence="1">Cof-type HAD-IIB family hydrolase</fullName>
    </submittedName>
</protein>
<keyword evidence="2" id="KW-1185">Reference proteome</keyword>
<dbReference type="InterPro" id="IPR023214">
    <property type="entry name" value="HAD_sf"/>
</dbReference>
<keyword evidence="1" id="KW-0378">Hydrolase</keyword>
<organism evidence="1 2">
    <name type="scientific">Acetobacter estunensis</name>
    <dbReference type="NCBI Taxonomy" id="104097"/>
    <lineage>
        <taxon>Bacteria</taxon>
        <taxon>Pseudomonadati</taxon>
        <taxon>Pseudomonadota</taxon>
        <taxon>Alphaproteobacteria</taxon>
        <taxon>Acetobacterales</taxon>
        <taxon>Acetobacteraceae</taxon>
        <taxon>Acetobacter</taxon>
    </lineage>
</organism>
<dbReference type="PANTHER" id="PTHR10000">
    <property type="entry name" value="PHOSPHOSERINE PHOSPHATASE"/>
    <property type="match status" value="1"/>
</dbReference>
<dbReference type="Proteomes" id="UP000597459">
    <property type="component" value="Unassembled WGS sequence"/>
</dbReference>
<dbReference type="Pfam" id="PF08282">
    <property type="entry name" value="Hydrolase_3"/>
    <property type="match status" value="1"/>
</dbReference>
<gene>
    <name evidence="1" type="ORF">GOB87_01105</name>
</gene>
<evidence type="ECO:0000313" key="2">
    <source>
        <dbReference type="Proteomes" id="UP000597459"/>
    </source>
</evidence>
<dbReference type="GO" id="GO:0000287">
    <property type="term" value="F:magnesium ion binding"/>
    <property type="evidence" value="ECO:0007669"/>
    <property type="project" value="TreeGrafter"/>
</dbReference>
<dbReference type="NCBIfam" id="TIGR00099">
    <property type="entry name" value="Cof-subfamily"/>
    <property type="match status" value="1"/>
</dbReference>
<dbReference type="InterPro" id="IPR000150">
    <property type="entry name" value="Cof"/>
</dbReference>
<proteinExistence type="predicted"/>
<name>A0A967B524_9PROT</name>
<dbReference type="GO" id="GO:0005829">
    <property type="term" value="C:cytosol"/>
    <property type="evidence" value="ECO:0007669"/>
    <property type="project" value="TreeGrafter"/>
</dbReference>
<dbReference type="SUPFAM" id="SSF56784">
    <property type="entry name" value="HAD-like"/>
    <property type="match status" value="1"/>
</dbReference>
<dbReference type="PROSITE" id="PS01228">
    <property type="entry name" value="COF_1"/>
    <property type="match status" value="1"/>
</dbReference>
<evidence type="ECO:0000313" key="1">
    <source>
        <dbReference type="EMBL" id="NHO52564.1"/>
    </source>
</evidence>
<reference evidence="1" key="1">
    <citation type="submission" date="2019-11" db="EMBL/GenBank/DDBJ databases">
        <title>Description of new Acetobacter species.</title>
        <authorList>
            <person name="Cleenwerck I."/>
            <person name="Sombolestani A.S."/>
        </authorList>
    </citation>
    <scope>NUCLEOTIDE SEQUENCE</scope>
    <source>
        <strain evidence="1">LMG 1626</strain>
    </source>
</reference>
<dbReference type="InterPro" id="IPR036412">
    <property type="entry name" value="HAD-like_sf"/>
</dbReference>
<dbReference type="SFLD" id="SFLDS00003">
    <property type="entry name" value="Haloacid_Dehalogenase"/>
    <property type="match status" value="1"/>
</dbReference>
<sequence length="289" mass="30903">MRTDEEARHDAKAPPTDVVRLVVSDMDGTLLTPHKQVTQATVKAIARLREAGVAVCLVSSRAMPGVTRYLDALKLGTPCAALNGALIHDAQGRTLSSLTLPKDAVQETLDMFSVHDVEPWLFVGTDWIVRDATTGYAPQEAKTLGITPKVVSDFGPFEDKVGKLTGSSADYDLLIRQEAEIGELLAGRASVARSADYYLDITPLEANKGHALRELGKLMGVPLHEIACLGDMPNDIPMLDIAGLAIAMGNATDEVASHAHVITDTNENEGWAKAVETFILPRVPGATTT</sequence>
<dbReference type="InterPro" id="IPR006379">
    <property type="entry name" value="HAD-SF_hydro_IIB"/>
</dbReference>
<dbReference type="SFLD" id="SFLDG01140">
    <property type="entry name" value="C2.B:_Phosphomannomutase_and_P"/>
    <property type="match status" value="1"/>
</dbReference>
<dbReference type="AlphaFoldDB" id="A0A967B524"/>
<dbReference type="CDD" id="cd07516">
    <property type="entry name" value="HAD_Pase"/>
    <property type="match status" value="1"/>
</dbReference>